<name>A0A6J7WHE6_9CAUD</name>
<dbReference type="EMBL" id="LR796223">
    <property type="protein sequence ID" value="CAB4128462.1"/>
    <property type="molecule type" value="Genomic_DNA"/>
</dbReference>
<reference evidence="2" key="1">
    <citation type="submission" date="2020-05" db="EMBL/GenBank/DDBJ databases">
        <authorList>
            <person name="Chiriac C."/>
            <person name="Salcher M."/>
            <person name="Ghai R."/>
            <person name="Kavagutti S V."/>
        </authorList>
    </citation>
    <scope>NUCLEOTIDE SEQUENCE</scope>
</reference>
<accession>A0A6J7WHE6</accession>
<organism evidence="2">
    <name type="scientific">uncultured Caudovirales phage</name>
    <dbReference type="NCBI Taxonomy" id="2100421"/>
    <lineage>
        <taxon>Viruses</taxon>
        <taxon>Duplodnaviria</taxon>
        <taxon>Heunggongvirae</taxon>
        <taxon>Uroviricota</taxon>
        <taxon>Caudoviricetes</taxon>
        <taxon>Peduoviridae</taxon>
        <taxon>Maltschvirus</taxon>
        <taxon>Maltschvirus maltsch</taxon>
    </lineage>
</organism>
<proteinExistence type="predicted"/>
<evidence type="ECO:0000313" key="1">
    <source>
        <dbReference type="EMBL" id="CAB4128462.1"/>
    </source>
</evidence>
<gene>
    <name evidence="1" type="ORF">UFOVP103_45</name>
    <name evidence="2" type="ORF">UFOVP197_10</name>
</gene>
<evidence type="ECO:0000313" key="2">
    <source>
        <dbReference type="EMBL" id="CAB5216876.1"/>
    </source>
</evidence>
<sequence length="563" mass="59625">MTTLATYTISDLPINNTYGYEIKTQGTSDTNVDYYYYNGAMNSFIFRNDGNVNISFVAWNGSSFNTSTLTPGQIITGDNITSFNVKAVSDTSSWTMRSFYTASNTRSTNVSQLLSFQYGQASTGDGNINDISGYTSLSLQVSLTGTSTVVFEGSFDGTTWGAVQGQNIFTSEIGSTTSVSSSFCFQIGSLKFFRAKCSAYTSGYVDVNGYASLTSFNYMNHDANGNVKVNVQGGNVTLNATDIEIGAVELKDGSSDQRATINSNGALVVANNVPSQMSSLLTFQSGATATGNGTPVDVSGYGSITVQQTVSGTATVTYEASQDGTTYVSIYGQYLGTIGATSNSLTGSNQLKFSLSGTKWFRARISAYSSGTVDVIGYAAVAPSSFLPFTSPAGASDTNVTSSNVQVMASYNMLYDGTNWSRQRSVGALGDNTSSSVLGLTSTGLHGYNGTGYDRVRTGSKFYYQEYIGLTSNSSTSVWTPTTGKKYRLMGITLSATVIGRYFVKDGLTGNVICAFNLDVANAQRNFYFGNGLIGTAANVVLAVQNGNATTANIWVTSWGTEE</sequence>
<dbReference type="EMBL" id="LR798245">
    <property type="protein sequence ID" value="CAB5216876.1"/>
    <property type="molecule type" value="Genomic_DNA"/>
</dbReference>
<protein>
    <submittedName>
        <fullName evidence="2">Uncharacterized protein</fullName>
    </submittedName>
</protein>